<feature type="transmembrane region" description="Helical" evidence="1">
    <location>
        <begin position="103"/>
        <end position="129"/>
    </location>
</feature>
<comment type="caution">
    <text evidence="2">The sequence shown here is derived from an EMBL/GenBank/DDBJ whole genome shotgun (WGS) entry which is preliminary data.</text>
</comment>
<evidence type="ECO:0000313" key="3">
    <source>
        <dbReference type="Proteomes" id="UP000230557"/>
    </source>
</evidence>
<evidence type="ECO:0000256" key="1">
    <source>
        <dbReference type="SAM" id="Phobius"/>
    </source>
</evidence>
<dbReference type="Proteomes" id="UP000230557">
    <property type="component" value="Unassembled WGS sequence"/>
</dbReference>
<reference evidence="3" key="1">
    <citation type="submission" date="2017-09" db="EMBL/GenBank/DDBJ databases">
        <title>Depth-based differentiation of microbial function through sediment-hosted aquifers and enrichment of novel symbionts in the deep terrestrial subsurface.</title>
        <authorList>
            <person name="Probst A.J."/>
            <person name="Ladd B."/>
            <person name="Jarett J.K."/>
            <person name="Geller-Mcgrath D.E."/>
            <person name="Sieber C.M.K."/>
            <person name="Emerson J.B."/>
            <person name="Anantharaman K."/>
            <person name="Thomas B.C."/>
            <person name="Malmstrom R."/>
            <person name="Stieglmeier M."/>
            <person name="Klingl A."/>
            <person name="Woyke T."/>
            <person name="Ryan C.M."/>
            <person name="Banfield J.F."/>
        </authorList>
    </citation>
    <scope>NUCLEOTIDE SEQUENCE [LARGE SCALE GENOMIC DNA]</scope>
</reference>
<accession>A0A2H0VCP5</accession>
<keyword evidence="1" id="KW-0472">Membrane</keyword>
<name>A0A2H0VCP5_9BACT</name>
<protein>
    <submittedName>
        <fullName evidence="2">Uncharacterized protein</fullName>
    </submittedName>
</protein>
<dbReference type="EMBL" id="PFAJ01000057">
    <property type="protein sequence ID" value="PIR96866.1"/>
    <property type="molecule type" value="Genomic_DNA"/>
</dbReference>
<organism evidence="2 3">
    <name type="scientific">Candidatus Doudnabacteria bacterium CG10_big_fil_rev_8_21_14_0_10_41_10</name>
    <dbReference type="NCBI Taxonomy" id="1974551"/>
    <lineage>
        <taxon>Bacteria</taxon>
        <taxon>Candidatus Doudnaibacteriota</taxon>
    </lineage>
</organism>
<keyword evidence="1" id="KW-0812">Transmembrane</keyword>
<sequence length="152" mass="16674">MSFNYFLGKQSVKIFIVALILLAVLVPDITFAQTQSGFSLVPCGTSTTKPHCEFLDLILLIVRLINFLLAASVIVALYYILLSGWGMMASLGNPEKLQGAKDGLTRAIIGFSLVLLSFAMINLLVQGIFGLEDCNWWSDPKKLWSSSNCLLP</sequence>
<feature type="transmembrane region" description="Helical" evidence="1">
    <location>
        <begin position="58"/>
        <end position="82"/>
    </location>
</feature>
<keyword evidence="1" id="KW-1133">Transmembrane helix</keyword>
<proteinExistence type="predicted"/>
<evidence type="ECO:0000313" key="2">
    <source>
        <dbReference type="EMBL" id="PIR96866.1"/>
    </source>
</evidence>
<dbReference type="AlphaFoldDB" id="A0A2H0VCP5"/>
<gene>
    <name evidence="2" type="ORF">COT91_04355</name>
</gene>